<gene>
    <name evidence="1" type="ORF">Pmar_PMAR020022</name>
</gene>
<keyword evidence="2" id="KW-1185">Reference proteome</keyword>
<dbReference type="AlphaFoldDB" id="C5KLR5"/>
<evidence type="ECO:0000313" key="2">
    <source>
        <dbReference type="Proteomes" id="UP000007800"/>
    </source>
</evidence>
<dbReference type="GeneID" id="9045267"/>
<name>C5KLR5_PERM5</name>
<dbReference type="Proteomes" id="UP000007800">
    <property type="component" value="Unassembled WGS sequence"/>
</dbReference>
<protein>
    <submittedName>
        <fullName evidence="1">Uncharacterized protein</fullName>
    </submittedName>
</protein>
<accession>C5KLR5</accession>
<sequence length="85" mass="9535">FNRHDMRICCVRNLINDYLLSAQAYKELLEKERSLLIASIHNETSVALGIIMRTPGIVVDEIIQLPGGRTAAHFASWHGNMGLCQ</sequence>
<feature type="non-terminal residue" evidence="1">
    <location>
        <position position="1"/>
    </location>
</feature>
<reference evidence="1 2" key="1">
    <citation type="submission" date="2008-07" db="EMBL/GenBank/DDBJ databases">
        <authorList>
            <person name="El-Sayed N."/>
            <person name="Caler E."/>
            <person name="Inman J."/>
            <person name="Amedeo P."/>
            <person name="Hass B."/>
            <person name="Wortman J."/>
        </authorList>
    </citation>
    <scope>NUCLEOTIDE SEQUENCE [LARGE SCALE GENOMIC DNA]</scope>
    <source>
        <strain evidence="2">ATCC 50983 / TXsc</strain>
    </source>
</reference>
<organism evidence="2">
    <name type="scientific">Perkinsus marinus (strain ATCC 50983 / TXsc)</name>
    <dbReference type="NCBI Taxonomy" id="423536"/>
    <lineage>
        <taxon>Eukaryota</taxon>
        <taxon>Sar</taxon>
        <taxon>Alveolata</taxon>
        <taxon>Perkinsozoa</taxon>
        <taxon>Perkinsea</taxon>
        <taxon>Perkinsida</taxon>
        <taxon>Perkinsidae</taxon>
        <taxon>Perkinsus</taxon>
    </lineage>
</organism>
<dbReference type="EMBL" id="GG674146">
    <property type="protein sequence ID" value="EER14577.1"/>
    <property type="molecule type" value="Genomic_DNA"/>
</dbReference>
<dbReference type="RefSeq" id="XP_002782782.1">
    <property type="nucleotide sequence ID" value="XM_002782736.1"/>
</dbReference>
<evidence type="ECO:0000313" key="1">
    <source>
        <dbReference type="EMBL" id="EER14577.1"/>
    </source>
</evidence>
<proteinExistence type="predicted"/>
<dbReference type="InParanoid" id="C5KLR5"/>